<dbReference type="InterPro" id="IPR018584">
    <property type="entry name" value="GT87"/>
</dbReference>
<evidence type="ECO:0000256" key="3">
    <source>
        <dbReference type="ARBA" id="ARBA00022679"/>
    </source>
</evidence>
<feature type="transmembrane region" description="Helical" evidence="8">
    <location>
        <begin position="364"/>
        <end position="383"/>
    </location>
</feature>
<evidence type="ECO:0000256" key="4">
    <source>
        <dbReference type="ARBA" id="ARBA00022692"/>
    </source>
</evidence>
<dbReference type="GO" id="GO:0016758">
    <property type="term" value="F:hexosyltransferase activity"/>
    <property type="evidence" value="ECO:0007669"/>
    <property type="project" value="InterPro"/>
</dbReference>
<feature type="transmembrane region" description="Helical" evidence="8">
    <location>
        <begin position="389"/>
        <end position="408"/>
    </location>
</feature>
<name>A0A1H1DQZ2_9BURK</name>
<protein>
    <recommendedName>
        <fullName evidence="11">DUF2029 domain-containing protein</fullName>
    </recommendedName>
</protein>
<keyword evidence="6 8" id="KW-0472">Membrane</keyword>
<feature type="transmembrane region" description="Helical" evidence="8">
    <location>
        <begin position="112"/>
        <end position="132"/>
    </location>
</feature>
<evidence type="ECO:0000313" key="10">
    <source>
        <dbReference type="Proteomes" id="UP000183487"/>
    </source>
</evidence>
<feature type="transmembrane region" description="Helical" evidence="8">
    <location>
        <begin position="144"/>
        <end position="160"/>
    </location>
</feature>
<keyword evidence="5 8" id="KW-1133">Transmembrane helix</keyword>
<evidence type="ECO:0000256" key="8">
    <source>
        <dbReference type="SAM" id="Phobius"/>
    </source>
</evidence>
<evidence type="ECO:0008006" key="11">
    <source>
        <dbReference type="Google" id="ProtNLM"/>
    </source>
</evidence>
<comment type="subcellular location">
    <subcellularLocation>
        <location evidence="1">Cell membrane</location>
        <topology evidence="1">Multi-pass membrane protein</topology>
    </subcellularLocation>
</comment>
<feature type="transmembrane region" description="Helical" evidence="8">
    <location>
        <begin position="291"/>
        <end position="311"/>
    </location>
</feature>
<keyword evidence="3" id="KW-0808">Transferase</keyword>
<keyword evidence="10" id="KW-1185">Reference proteome</keyword>
<evidence type="ECO:0000256" key="7">
    <source>
        <dbReference type="ARBA" id="ARBA00024033"/>
    </source>
</evidence>
<feature type="transmembrane region" description="Helical" evidence="8">
    <location>
        <begin position="190"/>
        <end position="214"/>
    </location>
</feature>
<feature type="transmembrane region" description="Helical" evidence="8">
    <location>
        <begin position="323"/>
        <end position="352"/>
    </location>
</feature>
<accession>A0A1H1DQZ2</accession>
<feature type="transmembrane region" description="Helical" evidence="8">
    <location>
        <begin position="12"/>
        <end position="35"/>
    </location>
</feature>
<comment type="similarity">
    <text evidence="7">Belongs to the glycosyltransferase 87 family.</text>
</comment>
<reference evidence="10" key="1">
    <citation type="submission" date="2016-10" db="EMBL/GenBank/DDBJ databases">
        <authorList>
            <person name="Varghese N."/>
        </authorList>
    </citation>
    <scope>NUCLEOTIDE SEQUENCE [LARGE SCALE GENOMIC DNA]</scope>
    <source>
        <strain evidence="10">GAS106B</strain>
    </source>
</reference>
<dbReference type="OrthoDB" id="9125478at2"/>
<evidence type="ECO:0000256" key="5">
    <source>
        <dbReference type="ARBA" id="ARBA00022989"/>
    </source>
</evidence>
<keyword evidence="4 8" id="KW-0812">Transmembrane</keyword>
<evidence type="ECO:0000256" key="2">
    <source>
        <dbReference type="ARBA" id="ARBA00022475"/>
    </source>
</evidence>
<dbReference type="GO" id="GO:0005886">
    <property type="term" value="C:plasma membrane"/>
    <property type="evidence" value="ECO:0007669"/>
    <property type="project" value="UniProtKB-SubCell"/>
</dbReference>
<sequence length="426" mass="46600">MFNASAVRAKSGLSLGAGAVLLLLVAVACLALHVVHIVAKFRANPADAFSDFNLYLYAFNAVLDDPASLYDHDSLVTFLQQIGARSTGDDVFYAYPPQFALFFSPLSLLTPLAAKLVWFCGSVLLFAGGLWMLVKMAYRGTERGVGVLLVAIALLSFPLIEDTYDGQSNELLFFLLVATFFLIERGNRYAAGLFLGFAIAIKLTPVAVAGLLLLRREWRVVIVTIVVSTVLTLLTAAQLGSRVLWHYFMSDMARLNGMTMAMGGGGAPSNNSLRGALQTLSTNVGMPIPDGMLAIISAVFVLAVCLFSAYLVIRRHRDSRMDYALICMTMLMVYPVLESIHMVLALIPLLILLGSAFEPRAERLSAIGLKVEMLLGAVAVVLLFFSARFVSYTVASMIIYLLCVARYFSPSMKSWRRKSHHVRRLA</sequence>
<evidence type="ECO:0000256" key="1">
    <source>
        <dbReference type="ARBA" id="ARBA00004651"/>
    </source>
</evidence>
<gene>
    <name evidence="9" type="ORF">SAMN05443245_2767</name>
</gene>
<evidence type="ECO:0000256" key="6">
    <source>
        <dbReference type="ARBA" id="ARBA00023136"/>
    </source>
</evidence>
<feature type="transmembrane region" description="Helical" evidence="8">
    <location>
        <begin position="220"/>
        <end position="245"/>
    </location>
</feature>
<dbReference type="EMBL" id="FNKP01000001">
    <property type="protein sequence ID" value="SDQ78915.1"/>
    <property type="molecule type" value="Genomic_DNA"/>
</dbReference>
<proteinExistence type="inferred from homology"/>
<keyword evidence="2" id="KW-1003">Cell membrane</keyword>
<dbReference type="Pfam" id="PF09594">
    <property type="entry name" value="GT87"/>
    <property type="match status" value="1"/>
</dbReference>
<organism evidence="9 10">
    <name type="scientific">Paraburkholderia fungorum</name>
    <dbReference type="NCBI Taxonomy" id="134537"/>
    <lineage>
        <taxon>Bacteria</taxon>
        <taxon>Pseudomonadati</taxon>
        <taxon>Pseudomonadota</taxon>
        <taxon>Betaproteobacteria</taxon>
        <taxon>Burkholderiales</taxon>
        <taxon>Burkholderiaceae</taxon>
        <taxon>Paraburkholderia</taxon>
    </lineage>
</organism>
<evidence type="ECO:0000313" key="9">
    <source>
        <dbReference type="EMBL" id="SDQ78915.1"/>
    </source>
</evidence>
<dbReference type="RefSeq" id="WP_074765295.1">
    <property type="nucleotide sequence ID" value="NZ_FNKP01000001.1"/>
</dbReference>
<dbReference type="AlphaFoldDB" id="A0A1H1DQZ2"/>
<dbReference type="Proteomes" id="UP000183487">
    <property type="component" value="Unassembled WGS sequence"/>
</dbReference>